<gene>
    <name evidence="1" type="ORF">F4820DRAFT_415717</name>
</gene>
<organism evidence="1 2">
    <name type="scientific">Hypoxylon rubiginosum</name>
    <dbReference type="NCBI Taxonomy" id="110542"/>
    <lineage>
        <taxon>Eukaryota</taxon>
        <taxon>Fungi</taxon>
        <taxon>Dikarya</taxon>
        <taxon>Ascomycota</taxon>
        <taxon>Pezizomycotina</taxon>
        <taxon>Sordariomycetes</taxon>
        <taxon>Xylariomycetidae</taxon>
        <taxon>Xylariales</taxon>
        <taxon>Hypoxylaceae</taxon>
        <taxon>Hypoxylon</taxon>
    </lineage>
</organism>
<reference evidence="1 2" key="1">
    <citation type="journal article" date="2022" name="New Phytol.">
        <title>Ecological generalism drives hyperdiversity of secondary metabolite gene clusters in xylarialean endophytes.</title>
        <authorList>
            <person name="Franco M.E.E."/>
            <person name="Wisecaver J.H."/>
            <person name="Arnold A.E."/>
            <person name="Ju Y.M."/>
            <person name="Slot J.C."/>
            <person name="Ahrendt S."/>
            <person name="Moore L.P."/>
            <person name="Eastman K.E."/>
            <person name="Scott K."/>
            <person name="Konkel Z."/>
            <person name="Mondo S.J."/>
            <person name="Kuo A."/>
            <person name="Hayes R.D."/>
            <person name="Haridas S."/>
            <person name="Andreopoulos B."/>
            <person name="Riley R."/>
            <person name="LaButti K."/>
            <person name="Pangilinan J."/>
            <person name="Lipzen A."/>
            <person name="Amirebrahimi M."/>
            <person name="Yan J."/>
            <person name="Adam C."/>
            <person name="Keymanesh K."/>
            <person name="Ng V."/>
            <person name="Louie K."/>
            <person name="Northen T."/>
            <person name="Drula E."/>
            <person name="Henrissat B."/>
            <person name="Hsieh H.M."/>
            <person name="Youens-Clark K."/>
            <person name="Lutzoni F."/>
            <person name="Miadlikowska J."/>
            <person name="Eastwood D.C."/>
            <person name="Hamelin R.C."/>
            <person name="Grigoriev I.V."/>
            <person name="U'Ren J.M."/>
        </authorList>
    </citation>
    <scope>NUCLEOTIDE SEQUENCE [LARGE SCALE GENOMIC DNA]</scope>
    <source>
        <strain evidence="1 2">CBS 119005</strain>
    </source>
</reference>
<sequence length="163" mass="17193">MFKMATESVKTFFNSPQFAVVGASTNPAKFGHKVFTWYHAHSLPVTPINPASASIETPFGVHPTVKSLADLPDPEHTSLSVITPAPVTLNVLREAKKLGIPAVWLQPGTWDEAVIKYARGGEDEADEEGGYEGAVVAGDGGDGHGGWCVLVDGERGLKAAGKL</sequence>
<dbReference type="EMBL" id="MU393454">
    <property type="protein sequence ID" value="KAI4866829.1"/>
    <property type="molecule type" value="Genomic_DNA"/>
</dbReference>
<evidence type="ECO:0000313" key="1">
    <source>
        <dbReference type="EMBL" id="KAI4866829.1"/>
    </source>
</evidence>
<comment type="caution">
    <text evidence="1">The sequence shown here is derived from an EMBL/GenBank/DDBJ whole genome shotgun (WGS) entry which is preliminary data.</text>
</comment>
<accession>A0ACB9Z4X1</accession>
<dbReference type="Proteomes" id="UP001497700">
    <property type="component" value="Unassembled WGS sequence"/>
</dbReference>
<keyword evidence="2" id="KW-1185">Reference proteome</keyword>
<proteinExistence type="predicted"/>
<protein>
    <submittedName>
        <fullName evidence="1">NAD(P)-binding protein</fullName>
    </submittedName>
</protein>
<evidence type="ECO:0000313" key="2">
    <source>
        <dbReference type="Proteomes" id="UP001497700"/>
    </source>
</evidence>
<name>A0ACB9Z4X1_9PEZI</name>